<proteinExistence type="inferred from homology"/>
<keyword evidence="3 6" id="KW-0012">Acyltransferase</keyword>
<reference evidence="6" key="1">
    <citation type="submission" date="2016-12" db="EMBL/GenBank/DDBJ databases">
        <title>An insight into the sialome and mialome of the sand fly, Nyssomyia neivai.</title>
        <authorList>
            <person name="Sebastian V."/>
            <person name="Goulart T.M."/>
            <person name="Oliveira W."/>
            <person name="Calvo E."/>
            <person name="Oliveira L.F."/>
            <person name="Pinto M.C."/>
            <person name="Rosselino A.M."/>
            <person name="Ribeiro J.M."/>
        </authorList>
    </citation>
    <scope>NUCLEOTIDE SEQUENCE</scope>
</reference>
<evidence type="ECO:0000259" key="5">
    <source>
        <dbReference type="SMART" id="SM00563"/>
    </source>
</evidence>
<dbReference type="GO" id="GO:0036149">
    <property type="term" value="P:phosphatidylinositol acyl-chain remodeling"/>
    <property type="evidence" value="ECO:0007669"/>
    <property type="project" value="TreeGrafter"/>
</dbReference>
<keyword evidence="4" id="KW-0472">Membrane</keyword>
<organism evidence="6">
    <name type="scientific">Nyssomyia neivai</name>
    <dbReference type="NCBI Taxonomy" id="330878"/>
    <lineage>
        <taxon>Eukaryota</taxon>
        <taxon>Metazoa</taxon>
        <taxon>Ecdysozoa</taxon>
        <taxon>Arthropoda</taxon>
        <taxon>Hexapoda</taxon>
        <taxon>Insecta</taxon>
        <taxon>Pterygota</taxon>
        <taxon>Neoptera</taxon>
        <taxon>Endopterygota</taxon>
        <taxon>Diptera</taxon>
        <taxon>Nematocera</taxon>
        <taxon>Psychodoidea</taxon>
        <taxon>Psychodidae</taxon>
        <taxon>Nyssomyia</taxon>
    </lineage>
</organism>
<evidence type="ECO:0000256" key="4">
    <source>
        <dbReference type="SAM" id="Phobius"/>
    </source>
</evidence>
<feature type="transmembrane region" description="Helical" evidence="4">
    <location>
        <begin position="359"/>
        <end position="377"/>
    </location>
</feature>
<dbReference type="GO" id="GO:0005783">
    <property type="term" value="C:endoplasmic reticulum"/>
    <property type="evidence" value="ECO:0007669"/>
    <property type="project" value="TreeGrafter"/>
</dbReference>
<dbReference type="PANTHER" id="PTHR10983:SF2">
    <property type="entry name" value="ACYL-COA:LYSOPHOSPHATIDYLGLYCEROL ACYLTRANSFERASE 1"/>
    <property type="match status" value="1"/>
</dbReference>
<dbReference type="CDD" id="cd07990">
    <property type="entry name" value="LPLAT_LCLAT1-like"/>
    <property type="match status" value="1"/>
</dbReference>
<protein>
    <submittedName>
        <fullName evidence="6">Putative lysophosphatidic acid acyltransferase lpaat</fullName>
    </submittedName>
</protein>
<feature type="transmembrane region" description="Helical" evidence="4">
    <location>
        <begin position="15"/>
        <end position="43"/>
    </location>
</feature>
<evidence type="ECO:0000256" key="3">
    <source>
        <dbReference type="ARBA" id="ARBA00023315"/>
    </source>
</evidence>
<keyword evidence="4" id="KW-0812">Transmembrane</keyword>
<evidence type="ECO:0000256" key="1">
    <source>
        <dbReference type="ARBA" id="ARBA00008655"/>
    </source>
</evidence>
<dbReference type="SUPFAM" id="SSF69593">
    <property type="entry name" value="Glycerol-3-phosphate (1)-acyltransferase"/>
    <property type="match status" value="1"/>
</dbReference>
<comment type="similarity">
    <text evidence="1">Belongs to the 1-acyl-sn-glycerol-3-phosphate acyltransferase family.</text>
</comment>
<evidence type="ECO:0000313" key="6">
    <source>
        <dbReference type="EMBL" id="JAV11411.1"/>
    </source>
</evidence>
<dbReference type="InterPro" id="IPR032098">
    <property type="entry name" value="Acyltransf_C"/>
</dbReference>
<dbReference type="Pfam" id="PF01553">
    <property type="entry name" value="Acyltransferase"/>
    <property type="match status" value="1"/>
</dbReference>
<dbReference type="AlphaFoldDB" id="A0A1L8DY86"/>
<dbReference type="Pfam" id="PF16076">
    <property type="entry name" value="Acyltransf_C"/>
    <property type="match status" value="1"/>
</dbReference>
<dbReference type="EMBL" id="GFDF01002673">
    <property type="protein sequence ID" value="JAV11411.1"/>
    <property type="molecule type" value="Transcribed_RNA"/>
</dbReference>
<evidence type="ECO:0000256" key="2">
    <source>
        <dbReference type="ARBA" id="ARBA00022679"/>
    </source>
</evidence>
<sequence length="395" mass="46349">MLLSDFGKFTKYPRAIFRFVFIIANNIYCIPTYVVWMVLLLPLRRYYPRLYYKIEGLLFHWLLAIVSMWSYTAGYDIVELGDNITPCKNKKTLVLANHQSTADVPLMMAAFNAKEQVLPNIMWIMDRLFKYTNFGIVSLIHQDFFIASGKANREKSVDLLKQHLIESYIPRDRKWMVLFPEGGFLRKRREISQRFAQQNNLPILTNVTLPRVGAMRAIMDVFDSDDNRCGNNNGGTKSYVNGDITNSSEKNNRADTLRNSTTSNCKKYLEYVLDITIAYSNGEPLDLPNIIHGMRDGCQTYFYYRLYHYSEIPKDNESLTKWLYDRFVEKEVLLENFYKTKSFTGVASMFGPAVVHQDMLRFVIINLFFITSTYFHLQMFYTFIDYYQFYAHSVV</sequence>
<dbReference type="PANTHER" id="PTHR10983">
    <property type="entry name" value="1-ACYLGLYCEROL-3-PHOSPHATE ACYLTRANSFERASE-RELATED"/>
    <property type="match status" value="1"/>
</dbReference>
<keyword evidence="4" id="KW-1133">Transmembrane helix</keyword>
<feature type="transmembrane region" description="Helical" evidence="4">
    <location>
        <begin position="50"/>
        <end position="71"/>
    </location>
</feature>
<dbReference type="SMART" id="SM00563">
    <property type="entry name" value="PlsC"/>
    <property type="match status" value="1"/>
</dbReference>
<keyword evidence="2 6" id="KW-0808">Transferase</keyword>
<name>A0A1L8DY86_9DIPT</name>
<dbReference type="InterPro" id="IPR002123">
    <property type="entry name" value="Plipid/glycerol_acylTrfase"/>
</dbReference>
<accession>A0A1L8DY86</accession>
<feature type="domain" description="Phospholipid/glycerol acyltransferase" evidence="5">
    <location>
        <begin position="92"/>
        <end position="208"/>
    </location>
</feature>
<dbReference type="GO" id="GO:0016746">
    <property type="term" value="F:acyltransferase activity"/>
    <property type="evidence" value="ECO:0007669"/>
    <property type="project" value="UniProtKB-KW"/>
</dbReference>